<name>A0ABR1SXP7_9PEZI</name>
<protein>
    <submittedName>
        <fullName evidence="1">Uncharacterized protein</fullName>
    </submittedName>
</protein>
<evidence type="ECO:0000313" key="2">
    <source>
        <dbReference type="Proteomes" id="UP001444661"/>
    </source>
</evidence>
<organism evidence="1 2">
    <name type="scientific">Apiospora rasikravindrae</name>
    <dbReference type="NCBI Taxonomy" id="990691"/>
    <lineage>
        <taxon>Eukaryota</taxon>
        <taxon>Fungi</taxon>
        <taxon>Dikarya</taxon>
        <taxon>Ascomycota</taxon>
        <taxon>Pezizomycotina</taxon>
        <taxon>Sordariomycetes</taxon>
        <taxon>Xylariomycetidae</taxon>
        <taxon>Amphisphaeriales</taxon>
        <taxon>Apiosporaceae</taxon>
        <taxon>Apiospora</taxon>
    </lineage>
</organism>
<dbReference type="Proteomes" id="UP001444661">
    <property type="component" value="Unassembled WGS sequence"/>
</dbReference>
<proteinExistence type="predicted"/>
<sequence>MANITKQHMCGPYIHTMSSIGLHVPAAQCFATEPEDPFGLGLDQVQETMTVNAISVYAAAREAVKGFEKTGPGITFIMTGNKLNTVALPGVLCFGMDKSAAAHMIQNASNSYKKKGYK</sequence>
<evidence type="ECO:0000313" key="1">
    <source>
        <dbReference type="EMBL" id="KAK8039104.1"/>
    </source>
</evidence>
<accession>A0ABR1SXP7</accession>
<dbReference type="EMBL" id="JAQQWK010000006">
    <property type="protein sequence ID" value="KAK8039104.1"/>
    <property type="molecule type" value="Genomic_DNA"/>
</dbReference>
<dbReference type="InterPro" id="IPR036291">
    <property type="entry name" value="NAD(P)-bd_dom_sf"/>
</dbReference>
<comment type="caution">
    <text evidence="1">The sequence shown here is derived from an EMBL/GenBank/DDBJ whole genome shotgun (WGS) entry which is preliminary data.</text>
</comment>
<reference evidence="1 2" key="1">
    <citation type="submission" date="2023-01" db="EMBL/GenBank/DDBJ databases">
        <title>Analysis of 21 Apiospora genomes using comparative genomics revels a genus with tremendous synthesis potential of carbohydrate active enzymes and secondary metabolites.</title>
        <authorList>
            <person name="Sorensen T."/>
        </authorList>
    </citation>
    <scope>NUCLEOTIDE SEQUENCE [LARGE SCALE GENOMIC DNA]</scope>
    <source>
        <strain evidence="1 2">CBS 33761</strain>
    </source>
</reference>
<gene>
    <name evidence="1" type="ORF">PG993_007515</name>
</gene>
<dbReference type="SUPFAM" id="SSF51735">
    <property type="entry name" value="NAD(P)-binding Rossmann-fold domains"/>
    <property type="match status" value="1"/>
</dbReference>
<dbReference type="Gene3D" id="3.40.50.720">
    <property type="entry name" value="NAD(P)-binding Rossmann-like Domain"/>
    <property type="match status" value="1"/>
</dbReference>
<keyword evidence="2" id="KW-1185">Reference proteome</keyword>